<dbReference type="SUPFAM" id="SSF161098">
    <property type="entry name" value="MetI-like"/>
    <property type="match status" value="1"/>
</dbReference>
<evidence type="ECO:0000256" key="1">
    <source>
        <dbReference type="ARBA" id="ARBA00004651"/>
    </source>
</evidence>
<feature type="transmembrane region" description="Helical" evidence="7">
    <location>
        <begin position="176"/>
        <end position="199"/>
    </location>
</feature>
<dbReference type="PANTHER" id="PTHR43744:SF12">
    <property type="entry name" value="ABC TRANSPORTER PERMEASE PROTEIN MG189-RELATED"/>
    <property type="match status" value="1"/>
</dbReference>
<dbReference type="OrthoDB" id="9771544at2"/>
<evidence type="ECO:0000256" key="3">
    <source>
        <dbReference type="ARBA" id="ARBA00022475"/>
    </source>
</evidence>
<dbReference type="Pfam" id="PF00528">
    <property type="entry name" value="BPD_transp_1"/>
    <property type="match status" value="1"/>
</dbReference>
<dbReference type="STRING" id="1385514.N782_12635"/>
<dbReference type="PANTHER" id="PTHR43744">
    <property type="entry name" value="ABC TRANSPORTER PERMEASE PROTEIN MG189-RELATED-RELATED"/>
    <property type="match status" value="1"/>
</dbReference>
<evidence type="ECO:0000313" key="9">
    <source>
        <dbReference type="EMBL" id="KGP74475.1"/>
    </source>
</evidence>
<feature type="transmembrane region" description="Helical" evidence="7">
    <location>
        <begin position="70"/>
        <end position="91"/>
    </location>
</feature>
<keyword evidence="6 7" id="KW-0472">Membrane</keyword>
<evidence type="ECO:0000256" key="7">
    <source>
        <dbReference type="RuleBase" id="RU363032"/>
    </source>
</evidence>
<proteinExistence type="inferred from homology"/>
<evidence type="ECO:0000256" key="2">
    <source>
        <dbReference type="ARBA" id="ARBA00022448"/>
    </source>
</evidence>
<reference evidence="9 10" key="1">
    <citation type="journal article" date="2015" name="Stand. Genomic Sci.">
        <title>High quality draft genome sequence of the moderately halophilic bacterium Pontibacillus yanchengensis Y32(T) and comparison among Pontibacillus genomes.</title>
        <authorList>
            <person name="Huang J."/>
            <person name="Qiao Z.X."/>
            <person name="Tang J.W."/>
            <person name="Wang G."/>
        </authorList>
    </citation>
    <scope>NUCLEOTIDE SEQUENCE [LARGE SCALE GENOMIC DNA]</scope>
    <source>
        <strain evidence="9 10">Y32</strain>
    </source>
</reference>
<comment type="subcellular location">
    <subcellularLocation>
        <location evidence="1 7">Cell membrane</location>
        <topology evidence="1 7">Multi-pass membrane protein</topology>
    </subcellularLocation>
</comment>
<dbReference type="Gene3D" id="1.10.3720.10">
    <property type="entry name" value="MetI-like"/>
    <property type="match status" value="1"/>
</dbReference>
<feature type="transmembrane region" description="Helical" evidence="7">
    <location>
        <begin position="103"/>
        <end position="125"/>
    </location>
</feature>
<protein>
    <submittedName>
        <fullName evidence="9">ABC transporter permease</fullName>
    </submittedName>
</protein>
<dbReference type="GO" id="GO:0055085">
    <property type="term" value="P:transmembrane transport"/>
    <property type="evidence" value="ECO:0007669"/>
    <property type="project" value="InterPro"/>
</dbReference>
<dbReference type="PROSITE" id="PS50928">
    <property type="entry name" value="ABC_TM1"/>
    <property type="match status" value="1"/>
</dbReference>
<dbReference type="EMBL" id="AVBF01000002">
    <property type="protein sequence ID" value="KGP74475.1"/>
    <property type="molecule type" value="Genomic_DNA"/>
</dbReference>
<dbReference type="InterPro" id="IPR035906">
    <property type="entry name" value="MetI-like_sf"/>
</dbReference>
<keyword evidence="4 7" id="KW-0812">Transmembrane</keyword>
<feature type="transmembrane region" description="Helical" evidence="7">
    <location>
        <begin position="131"/>
        <end position="155"/>
    </location>
</feature>
<dbReference type="CDD" id="cd06261">
    <property type="entry name" value="TM_PBP2"/>
    <property type="match status" value="1"/>
</dbReference>
<evidence type="ECO:0000313" key="10">
    <source>
        <dbReference type="Proteomes" id="UP000030147"/>
    </source>
</evidence>
<organism evidence="9 10">
    <name type="scientific">Pontibacillus yanchengensis Y32</name>
    <dbReference type="NCBI Taxonomy" id="1385514"/>
    <lineage>
        <taxon>Bacteria</taxon>
        <taxon>Bacillati</taxon>
        <taxon>Bacillota</taxon>
        <taxon>Bacilli</taxon>
        <taxon>Bacillales</taxon>
        <taxon>Bacillaceae</taxon>
        <taxon>Pontibacillus</taxon>
    </lineage>
</organism>
<dbReference type="InterPro" id="IPR000515">
    <property type="entry name" value="MetI-like"/>
</dbReference>
<sequence>MNTKRILFYLVLGLTAFVMLLPFIWTLYASFVKQDLNVDTFSFDLAQYGIDNFVYIITQSHIADWYKNSVFVTGVITICNLLFNSMAGYALARVRLPGKNIMFFFTLGIMMVPVQILLIPIFVMMAKMGWINTYFALIVPFMVNPFGVFLMRQFFVGFPSELEEAAKMDGLSRIAIFFRIALPLAKPALIAQAIFIFVWNWNSFPFPSILATEPDMFTLPVGIYQITNTAYTSSITKSMAGVVLMTIPTLIFFMVFQKHFMKSSINTGVKG</sequence>
<comment type="caution">
    <text evidence="9">The sequence shown here is derived from an EMBL/GenBank/DDBJ whole genome shotgun (WGS) entry which is preliminary data.</text>
</comment>
<keyword evidence="2 7" id="KW-0813">Transport</keyword>
<dbReference type="AlphaFoldDB" id="A0A0A2TYY2"/>
<evidence type="ECO:0000259" key="8">
    <source>
        <dbReference type="PROSITE" id="PS50928"/>
    </source>
</evidence>
<gene>
    <name evidence="9" type="ORF">N782_12635</name>
</gene>
<evidence type="ECO:0000256" key="5">
    <source>
        <dbReference type="ARBA" id="ARBA00022989"/>
    </source>
</evidence>
<name>A0A0A2TYY2_9BACI</name>
<dbReference type="Proteomes" id="UP000030147">
    <property type="component" value="Unassembled WGS sequence"/>
</dbReference>
<keyword evidence="3" id="KW-1003">Cell membrane</keyword>
<keyword evidence="10" id="KW-1185">Reference proteome</keyword>
<dbReference type="eggNOG" id="COG0395">
    <property type="taxonomic scope" value="Bacteria"/>
</dbReference>
<feature type="transmembrane region" description="Helical" evidence="7">
    <location>
        <begin position="7"/>
        <end position="28"/>
    </location>
</feature>
<comment type="similarity">
    <text evidence="7">Belongs to the binding-protein-dependent transport system permease family.</text>
</comment>
<accession>A0A0A2TYY2</accession>
<feature type="transmembrane region" description="Helical" evidence="7">
    <location>
        <begin position="238"/>
        <end position="256"/>
    </location>
</feature>
<feature type="domain" description="ABC transmembrane type-1" evidence="8">
    <location>
        <begin position="66"/>
        <end position="256"/>
    </location>
</feature>
<evidence type="ECO:0000256" key="4">
    <source>
        <dbReference type="ARBA" id="ARBA00022692"/>
    </source>
</evidence>
<evidence type="ECO:0000256" key="6">
    <source>
        <dbReference type="ARBA" id="ARBA00023136"/>
    </source>
</evidence>
<keyword evidence="5 7" id="KW-1133">Transmembrane helix</keyword>
<dbReference type="RefSeq" id="WP_036815486.1">
    <property type="nucleotide sequence ID" value="NZ_AVBF01000002.1"/>
</dbReference>
<dbReference type="GO" id="GO:0005886">
    <property type="term" value="C:plasma membrane"/>
    <property type="evidence" value="ECO:0007669"/>
    <property type="project" value="UniProtKB-SubCell"/>
</dbReference>